<dbReference type="VEuPathDB" id="FungiDB:H257_13785"/>
<sequence length="561" mass="61646">MGPKPMPPAKSKQLSPSKAAATTNTGSISKSPPSKGKQPDMKSETLPKITTPKAASPTKQPTPKAEISVVNTEEASSSNAAAGEVAVAAQTAEALEATEQDRGEAEAAALARRQHGRVVLKYEMYSEQFDIAQGSTTAAVVDDAYCLSFVMPQCRIHLSEWDPPTKVEKEGHVDVFVREDPVGTYHGLEADRTYYVYIEQEADQLARDQAAMRATAATMEGAASITKADKKDDDGRGFESCSCVEGNPCVDEYGCKDWHNRYAIAMKNGWKAGKLRREDVETLMQGGALDHIWSWVQHNIKSTEAINMLRRNLHVSHQALTSPDAMELKKRRIAALTEKRRLLHDAVSKLQAENKQAIANLVSVEQAMTSICDPPIQALLEDTYWLQSYGDELVLELKSLDAAAAAAADHMSAMASFETRLDHAHTSVASAFRTNRALVVDILDRQSKLLLFLQSEVVDAFKVGSYYVRKLEAAKAAFDAFLQSSPCFAVLSWEELLEQVREVDAIVSDEMLPDMGRMEEAAAELLYTKLPALFRAIHNWTDEPAKAYGADGAHRPVERCD</sequence>
<evidence type="ECO:0000256" key="2">
    <source>
        <dbReference type="SAM" id="MobiDB-lite"/>
    </source>
</evidence>
<evidence type="ECO:0000256" key="1">
    <source>
        <dbReference type="SAM" id="Coils"/>
    </source>
</evidence>
<feature type="compositionally biased region" description="Low complexity" evidence="2">
    <location>
        <begin position="70"/>
        <end position="84"/>
    </location>
</feature>
<accession>A0A397CEN4</accession>
<feature type="region of interest" description="Disordered" evidence="2">
    <location>
        <begin position="1"/>
        <end position="84"/>
    </location>
</feature>
<dbReference type="Proteomes" id="UP000265716">
    <property type="component" value="Unassembled WGS sequence"/>
</dbReference>
<feature type="compositionally biased region" description="Polar residues" evidence="2">
    <location>
        <begin position="12"/>
        <end position="28"/>
    </location>
</feature>
<organism evidence="3 4">
    <name type="scientific">Aphanomyces astaci</name>
    <name type="common">Crayfish plague agent</name>
    <dbReference type="NCBI Taxonomy" id="112090"/>
    <lineage>
        <taxon>Eukaryota</taxon>
        <taxon>Sar</taxon>
        <taxon>Stramenopiles</taxon>
        <taxon>Oomycota</taxon>
        <taxon>Saprolegniomycetes</taxon>
        <taxon>Saprolegniales</taxon>
        <taxon>Verrucalvaceae</taxon>
        <taxon>Aphanomyces</taxon>
    </lineage>
</organism>
<name>A0A397CEN4_APHAT</name>
<keyword evidence="1" id="KW-0175">Coiled coil</keyword>
<protein>
    <submittedName>
        <fullName evidence="3">Uncharacterized protein</fullName>
    </submittedName>
</protein>
<dbReference type="VEuPathDB" id="FungiDB:H257_13786"/>
<reference evidence="3 4" key="1">
    <citation type="submission" date="2018-08" db="EMBL/GenBank/DDBJ databases">
        <title>Aphanomyces genome sequencing and annotation.</title>
        <authorList>
            <person name="Minardi D."/>
            <person name="Oidtmann B."/>
            <person name="Van Der Giezen M."/>
            <person name="Studholme D.J."/>
        </authorList>
    </citation>
    <scope>NUCLEOTIDE SEQUENCE [LARGE SCALE GENOMIC DNA]</scope>
    <source>
        <strain evidence="3 4">SA</strain>
    </source>
</reference>
<dbReference type="EMBL" id="QUTC01009008">
    <property type="protein sequence ID" value="RHY42139.1"/>
    <property type="molecule type" value="Genomic_DNA"/>
</dbReference>
<evidence type="ECO:0000313" key="4">
    <source>
        <dbReference type="Proteomes" id="UP000265716"/>
    </source>
</evidence>
<comment type="caution">
    <text evidence="3">The sequence shown here is derived from an EMBL/GenBank/DDBJ whole genome shotgun (WGS) entry which is preliminary data.</text>
</comment>
<proteinExistence type="predicted"/>
<gene>
    <name evidence="3" type="ORF">DYB38_004231</name>
</gene>
<feature type="coiled-coil region" evidence="1">
    <location>
        <begin position="333"/>
        <end position="367"/>
    </location>
</feature>
<evidence type="ECO:0000313" key="3">
    <source>
        <dbReference type="EMBL" id="RHY42139.1"/>
    </source>
</evidence>
<dbReference type="AlphaFoldDB" id="A0A397CEN4"/>